<evidence type="ECO:0000256" key="6">
    <source>
        <dbReference type="ARBA" id="ARBA00022687"/>
    </source>
</evidence>
<accession>A0A1B0ABK5</accession>
<dbReference type="GO" id="GO:0005576">
    <property type="term" value="C:extracellular region"/>
    <property type="evidence" value="ECO:0007669"/>
    <property type="project" value="InterPro"/>
</dbReference>
<comment type="function">
    <text evidence="8">Ligand for members of the frizzled family of seven transmembrane receptors.</text>
</comment>
<keyword evidence="10" id="KW-1185">Reference proteome</keyword>
<dbReference type="GO" id="GO:0005102">
    <property type="term" value="F:signaling receptor binding"/>
    <property type="evidence" value="ECO:0007669"/>
    <property type="project" value="InterPro"/>
</dbReference>
<keyword evidence="7" id="KW-1015">Disulfide bond</keyword>
<proteinExistence type="inferred from homology"/>
<evidence type="ECO:0000313" key="10">
    <source>
        <dbReference type="Proteomes" id="UP000092445"/>
    </source>
</evidence>
<dbReference type="Proteomes" id="UP000092445">
    <property type="component" value="Unassembled WGS sequence"/>
</dbReference>
<dbReference type="AlphaFoldDB" id="A0A1B0ABK5"/>
<evidence type="ECO:0000313" key="9">
    <source>
        <dbReference type="EnsemblMetazoa" id="GPAI040295-PA"/>
    </source>
</evidence>
<evidence type="ECO:0000256" key="1">
    <source>
        <dbReference type="ARBA" id="ARBA00004498"/>
    </source>
</evidence>
<sequence>MEKLVNSMHTEPICEKECGVKNRMGIFFPVAFECDKNRRKERLAKECQFQFKNRRWNCTTIEDNTVFGPMTGLVPYSSRDLLSQYLLFRFLRIFFEIWLPSRHFTERDTEDRAIIDRNGAAETHQMCSLNCIEYTKHCVSKENLKRKIKISSDCPLFPLRAKQQIALAWCQRICVEDGDWLKGCVLKLLCLVVMYVGLLVSIAFDILNSLSHLECEGQSRQIRQIEPMLLAANAQPTLVEAFVSLA</sequence>
<dbReference type="Pfam" id="PF00110">
    <property type="entry name" value="wnt"/>
    <property type="match status" value="1"/>
</dbReference>
<keyword evidence="6 8" id="KW-0879">Wnt signaling pathway</keyword>
<evidence type="ECO:0000256" key="2">
    <source>
        <dbReference type="ARBA" id="ARBA00005683"/>
    </source>
</evidence>
<reference evidence="9" key="2">
    <citation type="submission" date="2020-05" db="UniProtKB">
        <authorList>
            <consortium name="EnsemblMetazoa"/>
        </authorList>
    </citation>
    <scope>IDENTIFICATION</scope>
    <source>
        <strain evidence="9">IAEA</strain>
    </source>
</reference>
<organism evidence="9 10">
    <name type="scientific">Glossina pallidipes</name>
    <name type="common">Tsetse fly</name>
    <dbReference type="NCBI Taxonomy" id="7398"/>
    <lineage>
        <taxon>Eukaryota</taxon>
        <taxon>Metazoa</taxon>
        <taxon>Ecdysozoa</taxon>
        <taxon>Arthropoda</taxon>
        <taxon>Hexapoda</taxon>
        <taxon>Insecta</taxon>
        <taxon>Pterygota</taxon>
        <taxon>Neoptera</taxon>
        <taxon>Endopterygota</taxon>
        <taxon>Diptera</taxon>
        <taxon>Brachycera</taxon>
        <taxon>Muscomorpha</taxon>
        <taxon>Hippoboscoidea</taxon>
        <taxon>Glossinidae</taxon>
        <taxon>Glossina</taxon>
    </lineage>
</organism>
<evidence type="ECO:0000256" key="7">
    <source>
        <dbReference type="ARBA" id="ARBA00023157"/>
    </source>
</evidence>
<name>A0A1B0ABK5_GLOPL</name>
<protein>
    <recommendedName>
        <fullName evidence="8">Protein Wnt</fullName>
    </recommendedName>
</protein>
<dbReference type="STRING" id="7398.A0A1B0ABK5"/>
<evidence type="ECO:0000256" key="4">
    <source>
        <dbReference type="ARBA" id="ARBA00022525"/>
    </source>
</evidence>
<reference evidence="10" key="1">
    <citation type="submission" date="2014-03" db="EMBL/GenBank/DDBJ databases">
        <authorList>
            <person name="Aksoy S."/>
            <person name="Warren W."/>
            <person name="Wilson R.K."/>
        </authorList>
    </citation>
    <scope>NUCLEOTIDE SEQUENCE [LARGE SCALE GENOMIC DNA]</scope>
    <source>
        <strain evidence="10">IAEA</strain>
    </source>
</reference>
<dbReference type="VEuPathDB" id="VectorBase:GPAI040295"/>
<dbReference type="GO" id="GO:0016055">
    <property type="term" value="P:Wnt signaling pathway"/>
    <property type="evidence" value="ECO:0007669"/>
    <property type="project" value="UniProtKB-KW"/>
</dbReference>
<evidence type="ECO:0000256" key="8">
    <source>
        <dbReference type="RuleBase" id="RU003500"/>
    </source>
</evidence>
<comment type="subcellular location">
    <subcellularLocation>
        <location evidence="1 8">Secreted</location>
        <location evidence="1 8">Extracellular space</location>
        <location evidence="1 8">Extracellular matrix</location>
    </subcellularLocation>
</comment>
<comment type="similarity">
    <text evidence="2 8">Belongs to the Wnt family.</text>
</comment>
<keyword evidence="4" id="KW-0964">Secreted</keyword>
<dbReference type="EnsemblMetazoa" id="GPAI040295-RA">
    <property type="protein sequence ID" value="GPAI040295-PA"/>
    <property type="gene ID" value="GPAI040295"/>
</dbReference>
<evidence type="ECO:0000256" key="5">
    <source>
        <dbReference type="ARBA" id="ARBA00022530"/>
    </source>
</evidence>
<keyword evidence="3 8" id="KW-0217">Developmental protein</keyword>
<dbReference type="InterPro" id="IPR005817">
    <property type="entry name" value="Wnt"/>
</dbReference>
<keyword evidence="5" id="KW-0272">Extracellular matrix</keyword>
<evidence type="ECO:0000256" key="3">
    <source>
        <dbReference type="ARBA" id="ARBA00022473"/>
    </source>
</evidence>